<evidence type="ECO:0000313" key="3">
    <source>
        <dbReference type="Proteomes" id="UP000247409"/>
    </source>
</evidence>
<gene>
    <name evidence="2" type="ORF">BWQ96_05648</name>
</gene>
<proteinExistence type="predicted"/>
<protein>
    <submittedName>
        <fullName evidence="2">Uncharacterized protein</fullName>
    </submittedName>
</protein>
<reference evidence="2 3" key="1">
    <citation type="journal article" date="2018" name="Mol. Biol. Evol.">
        <title>Analysis of the draft genome of the red seaweed Gracilariopsis chorda provides insights into genome size evolution in Rhodophyta.</title>
        <authorList>
            <person name="Lee J."/>
            <person name="Yang E.C."/>
            <person name="Graf L."/>
            <person name="Yang J.H."/>
            <person name="Qiu H."/>
            <person name="Zel Zion U."/>
            <person name="Chan C.X."/>
            <person name="Stephens T.G."/>
            <person name="Weber A.P.M."/>
            <person name="Boo G.H."/>
            <person name="Boo S.M."/>
            <person name="Kim K.M."/>
            <person name="Shin Y."/>
            <person name="Jung M."/>
            <person name="Lee S.J."/>
            <person name="Yim H.S."/>
            <person name="Lee J.H."/>
            <person name="Bhattacharya D."/>
            <person name="Yoon H.S."/>
        </authorList>
    </citation>
    <scope>NUCLEOTIDE SEQUENCE [LARGE SCALE GENOMIC DNA]</scope>
    <source>
        <strain evidence="2 3">SKKU-2015</strain>
        <tissue evidence="2">Whole body</tissue>
    </source>
</reference>
<comment type="caution">
    <text evidence="2">The sequence shown here is derived from an EMBL/GenBank/DDBJ whole genome shotgun (WGS) entry which is preliminary data.</text>
</comment>
<evidence type="ECO:0000256" key="1">
    <source>
        <dbReference type="SAM" id="MobiDB-lite"/>
    </source>
</evidence>
<evidence type="ECO:0000313" key="2">
    <source>
        <dbReference type="EMBL" id="PXF44571.1"/>
    </source>
</evidence>
<feature type="compositionally biased region" description="Basic and acidic residues" evidence="1">
    <location>
        <begin position="66"/>
        <end position="75"/>
    </location>
</feature>
<name>A0A2V3IR17_9FLOR</name>
<accession>A0A2V3IR17</accession>
<dbReference type="EMBL" id="NBIV01000087">
    <property type="protein sequence ID" value="PXF44571.1"/>
    <property type="molecule type" value="Genomic_DNA"/>
</dbReference>
<keyword evidence="3" id="KW-1185">Reference proteome</keyword>
<sequence length="198" mass="23411">MSDGLKKIVTNHRRAVRNNAVASETIEVQSEKETLLEEIVLIIEEVNERHRTEQDERTELYERLLAAGEERRDKATSQNSSKESTESRKPRKKQAVMVDSYKVEKDLIEEHMVARREVVAKRVRLVEERFAFDQRVEERNDARALRQQEHDAKRLPLDQRRIEVGVERACMDMGERFREMEERKRMIAVLDAVVKKLQ</sequence>
<dbReference type="AlphaFoldDB" id="A0A2V3IR17"/>
<organism evidence="2 3">
    <name type="scientific">Gracilariopsis chorda</name>
    <dbReference type="NCBI Taxonomy" id="448386"/>
    <lineage>
        <taxon>Eukaryota</taxon>
        <taxon>Rhodophyta</taxon>
        <taxon>Florideophyceae</taxon>
        <taxon>Rhodymeniophycidae</taxon>
        <taxon>Gracilariales</taxon>
        <taxon>Gracilariaceae</taxon>
        <taxon>Gracilariopsis</taxon>
    </lineage>
</organism>
<feature type="region of interest" description="Disordered" evidence="1">
    <location>
        <begin position="66"/>
        <end position="95"/>
    </location>
</feature>
<dbReference type="Proteomes" id="UP000247409">
    <property type="component" value="Unassembled WGS sequence"/>
</dbReference>